<dbReference type="SUPFAM" id="SSF51338">
    <property type="entry name" value="Composite domain of metallo-dependent hydrolases"/>
    <property type="match status" value="1"/>
</dbReference>
<dbReference type="Gene3D" id="2.30.40.10">
    <property type="entry name" value="Urease, subunit C, domain 1"/>
    <property type="match status" value="1"/>
</dbReference>
<evidence type="ECO:0000259" key="2">
    <source>
        <dbReference type="Pfam" id="PF01979"/>
    </source>
</evidence>
<protein>
    <submittedName>
        <fullName evidence="3">Amidohydrolase</fullName>
    </submittedName>
</protein>
<dbReference type="InterPro" id="IPR050287">
    <property type="entry name" value="MTA/SAH_deaminase"/>
</dbReference>
<evidence type="ECO:0000256" key="1">
    <source>
        <dbReference type="ARBA" id="ARBA00022801"/>
    </source>
</evidence>
<reference evidence="3" key="2">
    <citation type="journal article" date="2021" name="PeerJ">
        <title>Extensive microbial diversity within the chicken gut microbiome revealed by metagenomics and culture.</title>
        <authorList>
            <person name="Gilroy R."/>
            <person name="Ravi A."/>
            <person name="Getino M."/>
            <person name="Pursley I."/>
            <person name="Horton D.L."/>
            <person name="Alikhan N.F."/>
            <person name="Baker D."/>
            <person name="Gharbi K."/>
            <person name="Hall N."/>
            <person name="Watson M."/>
            <person name="Adriaenssens E.M."/>
            <person name="Foster-Nyarko E."/>
            <person name="Jarju S."/>
            <person name="Secka A."/>
            <person name="Antonio M."/>
            <person name="Oren A."/>
            <person name="Chaudhuri R.R."/>
            <person name="La Ragione R."/>
            <person name="Hildebrand F."/>
            <person name="Pallen M.J."/>
        </authorList>
    </citation>
    <scope>NUCLEOTIDE SEQUENCE</scope>
    <source>
        <strain evidence="3">D5-748</strain>
    </source>
</reference>
<dbReference type="PANTHER" id="PTHR43794">
    <property type="entry name" value="AMINOHYDROLASE SSNA-RELATED"/>
    <property type="match status" value="1"/>
</dbReference>
<dbReference type="InterPro" id="IPR006680">
    <property type="entry name" value="Amidohydro-rel"/>
</dbReference>
<proteinExistence type="predicted"/>
<name>A0A9D9EE27_9BACT</name>
<dbReference type="Gene3D" id="3.20.20.140">
    <property type="entry name" value="Metal-dependent hydrolases"/>
    <property type="match status" value="1"/>
</dbReference>
<evidence type="ECO:0000313" key="3">
    <source>
        <dbReference type="EMBL" id="MBO8445163.1"/>
    </source>
</evidence>
<dbReference type="InterPro" id="IPR032466">
    <property type="entry name" value="Metal_Hydrolase"/>
</dbReference>
<evidence type="ECO:0000313" key="4">
    <source>
        <dbReference type="Proteomes" id="UP000823619"/>
    </source>
</evidence>
<reference evidence="3" key="1">
    <citation type="submission" date="2020-10" db="EMBL/GenBank/DDBJ databases">
        <authorList>
            <person name="Gilroy R."/>
        </authorList>
    </citation>
    <scope>NUCLEOTIDE SEQUENCE</scope>
    <source>
        <strain evidence="3">D5-748</strain>
    </source>
</reference>
<sequence>MGTIILKNIMSDSVQADIVVADGIIRKIAPAGTVSVQDVPQAETETETVDCTGKAAVPSFVNMHIHAAMSLMRGLEEDVLFHKWLEKIWKVESGIDAEYVYWATKAACVEMLKTGTVTFNDHYWFAQAAYKAASETGIRPVESYVFLDKYDAGTAERQKDECIALYEESLGWGDSGRFTVGIHSMYAVSEETMLWAADFARKHGLKIHIHLCETRKEVNDCMGRHGITPVEYLERLGMLGPDLLAAHTLWLSDHDVELLGSRHVNCVHNINSNLKLASGYRFRYNELRDAGANICIGTDGCASSNNLDILEALKTAAFVQKAWRGDPSAMPLDELIAMATVNGARALGLNTGKIEEGKDADILIVDTENTFFLSGGSFLANFIYSAHSDCVDSVISRGRFVMRNRHVDGEKEILAGARKVLDKLQSVIM</sequence>
<organism evidence="3 4">
    <name type="scientific">Candidatus Cryptobacteroides merdavium</name>
    <dbReference type="NCBI Taxonomy" id="2840769"/>
    <lineage>
        <taxon>Bacteria</taxon>
        <taxon>Pseudomonadati</taxon>
        <taxon>Bacteroidota</taxon>
        <taxon>Bacteroidia</taxon>
        <taxon>Bacteroidales</taxon>
        <taxon>Candidatus Cryptobacteroides</taxon>
    </lineage>
</organism>
<keyword evidence="1" id="KW-0378">Hydrolase</keyword>
<gene>
    <name evidence="3" type="ORF">IAC23_05645</name>
</gene>
<dbReference type="InterPro" id="IPR011059">
    <property type="entry name" value="Metal-dep_hydrolase_composite"/>
</dbReference>
<feature type="domain" description="Amidohydrolase-related" evidence="2">
    <location>
        <begin position="56"/>
        <end position="401"/>
    </location>
</feature>
<accession>A0A9D9EE27</accession>
<dbReference type="AlphaFoldDB" id="A0A9D9EE27"/>
<dbReference type="Proteomes" id="UP000823619">
    <property type="component" value="Unassembled WGS sequence"/>
</dbReference>
<dbReference type="SUPFAM" id="SSF51556">
    <property type="entry name" value="Metallo-dependent hydrolases"/>
    <property type="match status" value="1"/>
</dbReference>
<dbReference type="GO" id="GO:0016810">
    <property type="term" value="F:hydrolase activity, acting on carbon-nitrogen (but not peptide) bonds"/>
    <property type="evidence" value="ECO:0007669"/>
    <property type="project" value="InterPro"/>
</dbReference>
<comment type="caution">
    <text evidence="3">The sequence shown here is derived from an EMBL/GenBank/DDBJ whole genome shotgun (WGS) entry which is preliminary data.</text>
</comment>
<dbReference type="EMBL" id="JADIMO010000069">
    <property type="protein sequence ID" value="MBO8445163.1"/>
    <property type="molecule type" value="Genomic_DNA"/>
</dbReference>
<dbReference type="Pfam" id="PF01979">
    <property type="entry name" value="Amidohydro_1"/>
    <property type="match status" value="1"/>
</dbReference>
<dbReference type="PANTHER" id="PTHR43794:SF11">
    <property type="entry name" value="AMIDOHYDROLASE-RELATED DOMAIN-CONTAINING PROTEIN"/>
    <property type="match status" value="1"/>
</dbReference>
<dbReference type="CDD" id="cd01298">
    <property type="entry name" value="ATZ_TRZ_like"/>
    <property type="match status" value="1"/>
</dbReference>